<keyword evidence="1" id="KW-1133">Transmembrane helix</keyword>
<keyword evidence="1" id="KW-0812">Transmembrane</keyword>
<dbReference type="EMBL" id="KL142367">
    <property type="protein sequence ID" value="KDR85652.1"/>
    <property type="molecule type" value="Genomic_DNA"/>
</dbReference>
<proteinExistence type="predicted"/>
<keyword evidence="1" id="KW-0472">Membrane</keyword>
<protein>
    <submittedName>
        <fullName evidence="2">Uncharacterized protein</fullName>
    </submittedName>
</protein>
<keyword evidence="3" id="KW-1185">Reference proteome</keyword>
<evidence type="ECO:0000313" key="3">
    <source>
        <dbReference type="Proteomes" id="UP000027222"/>
    </source>
</evidence>
<feature type="transmembrane region" description="Helical" evidence="1">
    <location>
        <begin position="329"/>
        <end position="355"/>
    </location>
</feature>
<evidence type="ECO:0000256" key="1">
    <source>
        <dbReference type="SAM" id="Phobius"/>
    </source>
</evidence>
<sequence>MTSKFTLMHASLAHLSPEFQAMNNVIHQLSHTTPTCETIVLPTEVLLLIREWLLPIITVQLIKQSIIALEAYEQSLCNLLCPDCFGYNLDIYGPDIWQWEQFSGACACVPPETDTEDPHGHRTTTDNGGRRHYHYISKATRTTILVNPKQFVDREHWLESHLSHQAASAFSLDVRFRGHSRLTQSAIPPPSVDIWDVVTLVLRDFQCEAACGQGDRLRVRNRVGMGHFYAKHDFLKVIPVRCHASPRMGKTSSHLGLEPTQEELDWHAQVILRRASRDLGLSLEYTVPQTFSTRTRHFPVPARRLPPSISSICYEGQGTLVMFHILLRVVASLAVTSVSLPITFTTVALTILGFYSRPKSFRIL</sequence>
<accession>A0A067TTJ1</accession>
<name>A0A067TTJ1_GALM3</name>
<dbReference type="Proteomes" id="UP000027222">
    <property type="component" value="Unassembled WGS sequence"/>
</dbReference>
<reference evidence="3" key="1">
    <citation type="journal article" date="2014" name="Proc. Natl. Acad. Sci. U.S.A.">
        <title>Extensive sampling of basidiomycete genomes demonstrates inadequacy of the white-rot/brown-rot paradigm for wood decay fungi.</title>
        <authorList>
            <person name="Riley R."/>
            <person name="Salamov A.A."/>
            <person name="Brown D.W."/>
            <person name="Nagy L.G."/>
            <person name="Floudas D."/>
            <person name="Held B.W."/>
            <person name="Levasseur A."/>
            <person name="Lombard V."/>
            <person name="Morin E."/>
            <person name="Otillar R."/>
            <person name="Lindquist E.A."/>
            <person name="Sun H."/>
            <person name="LaButti K.M."/>
            <person name="Schmutz J."/>
            <person name="Jabbour D."/>
            <person name="Luo H."/>
            <person name="Baker S.E."/>
            <person name="Pisabarro A.G."/>
            <person name="Walton J.D."/>
            <person name="Blanchette R.A."/>
            <person name="Henrissat B."/>
            <person name="Martin F."/>
            <person name="Cullen D."/>
            <person name="Hibbett D.S."/>
            <person name="Grigoriev I.V."/>
        </authorList>
    </citation>
    <scope>NUCLEOTIDE SEQUENCE [LARGE SCALE GENOMIC DNA]</scope>
    <source>
        <strain evidence="3">CBS 339.88</strain>
    </source>
</reference>
<dbReference type="HOGENOM" id="CLU_792399_0_0_1"/>
<dbReference type="AlphaFoldDB" id="A0A067TTJ1"/>
<gene>
    <name evidence="2" type="ORF">GALMADRAFT_132319</name>
</gene>
<evidence type="ECO:0000313" key="2">
    <source>
        <dbReference type="EMBL" id="KDR85652.1"/>
    </source>
</evidence>
<organism evidence="2 3">
    <name type="scientific">Galerina marginata (strain CBS 339.88)</name>
    <dbReference type="NCBI Taxonomy" id="685588"/>
    <lineage>
        <taxon>Eukaryota</taxon>
        <taxon>Fungi</taxon>
        <taxon>Dikarya</taxon>
        <taxon>Basidiomycota</taxon>
        <taxon>Agaricomycotina</taxon>
        <taxon>Agaricomycetes</taxon>
        <taxon>Agaricomycetidae</taxon>
        <taxon>Agaricales</taxon>
        <taxon>Agaricineae</taxon>
        <taxon>Strophariaceae</taxon>
        <taxon>Galerina</taxon>
    </lineage>
</organism>
<dbReference type="OrthoDB" id="3249986at2759"/>